<dbReference type="Gene3D" id="1.10.10.10">
    <property type="entry name" value="Winged helix-like DNA-binding domain superfamily/Winged helix DNA-binding domain"/>
    <property type="match status" value="1"/>
</dbReference>
<keyword evidence="1" id="KW-0805">Transcription regulation</keyword>
<dbReference type="RefSeq" id="WP_380966832.1">
    <property type="nucleotide sequence ID" value="NZ_JBHTCO010000017.1"/>
</dbReference>
<reference evidence="6" key="1">
    <citation type="journal article" date="2019" name="Int. J. Syst. Evol. Microbiol.">
        <title>The Global Catalogue of Microorganisms (GCM) 10K type strain sequencing project: providing services to taxonomists for standard genome sequencing and annotation.</title>
        <authorList>
            <consortium name="The Broad Institute Genomics Platform"/>
            <consortium name="The Broad Institute Genome Sequencing Center for Infectious Disease"/>
            <person name="Wu L."/>
            <person name="Ma J."/>
        </authorList>
    </citation>
    <scope>NUCLEOTIDE SEQUENCE [LARGE SCALE GENOMIC DNA]</scope>
    <source>
        <strain evidence="6">CGMCC 1.16305</strain>
    </source>
</reference>
<sequence length="244" mass="27829">MKLNADSAQPLYEQLKSIIKEEISRGVYKYGDRIPTEIELCEKYGVSRITARRAVSDLVEENILDRQQGKGTFVKHRPFKSELLAVTGFSEFVETVGKKPNSHVVSKEVISSTPDLEEKLNIPKDAPVLKLVRQLYLDDEPLMLDTAHYPLNRFPNLDQYIEDSLSTYKILKDIYHTQPFSSKRELNIALATRIEAPLLNCEVGEPLFRVEKIAYDKNHIPVHTSVFYAVGSKVTFTVNESVEE</sequence>
<dbReference type="PANTHER" id="PTHR44846">
    <property type="entry name" value="MANNOSYL-D-GLYCERATE TRANSPORT/METABOLISM SYSTEM REPRESSOR MNGR-RELATED"/>
    <property type="match status" value="1"/>
</dbReference>
<keyword evidence="3" id="KW-0804">Transcription</keyword>
<organism evidence="5 6">
    <name type="scientific">Scopulibacillus cellulosilyticus</name>
    <dbReference type="NCBI Taxonomy" id="2665665"/>
    <lineage>
        <taxon>Bacteria</taxon>
        <taxon>Bacillati</taxon>
        <taxon>Bacillota</taxon>
        <taxon>Bacilli</taxon>
        <taxon>Bacillales</taxon>
        <taxon>Sporolactobacillaceae</taxon>
        <taxon>Scopulibacillus</taxon>
    </lineage>
</organism>
<gene>
    <name evidence="5" type="ORF">ACFQRG_13470</name>
</gene>
<dbReference type="EMBL" id="JBHTCO010000017">
    <property type="protein sequence ID" value="MFC7393965.1"/>
    <property type="molecule type" value="Genomic_DNA"/>
</dbReference>
<accession>A0ABW2Q058</accession>
<dbReference type="SUPFAM" id="SSF64288">
    <property type="entry name" value="Chorismate lyase-like"/>
    <property type="match status" value="1"/>
</dbReference>
<dbReference type="InterPro" id="IPR011663">
    <property type="entry name" value="UTRA"/>
</dbReference>
<evidence type="ECO:0000256" key="3">
    <source>
        <dbReference type="ARBA" id="ARBA00023163"/>
    </source>
</evidence>
<dbReference type="PRINTS" id="PR00035">
    <property type="entry name" value="HTHGNTR"/>
</dbReference>
<dbReference type="PROSITE" id="PS50949">
    <property type="entry name" value="HTH_GNTR"/>
    <property type="match status" value="1"/>
</dbReference>
<proteinExistence type="predicted"/>
<evidence type="ECO:0000313" key="6">
    <source>
        <dbReference type="Proteomes" id="UP001596505"/>
    </source>
</evidence>
<dbReference type="CDD" id="cd07377">
    <property type="entry name" value="WHTH_GntR"/>
    <property type="match status" value="1"/>
</dbReference>
<dbReference type="InterPro" id="IPR036388">
    <property type="entry name" value="WH-like_DNA-bd_sf"/>
</dbReference>
<dbReference type="Pfam" id="PF00392">
    <property type="entry name" value="GntR"/>
    <property type="match status" value="1"/>
</dbReference>
<evidence type="ECO:0000259" key="4">
    <source>
        <dbReference type="PROSITE" id="PS50949"/>
    </source>
</evidence>
<dbReference type="PANTHER" id="PTHR44846:SF1">
    <property type="entry name" value="MANNOSYL-D-GLYCERATE TRANSPORT_METABOLISM SYSTEM REPRESSOR MNGR-RELATED"/>
    <property type="match status" value="1"/>
</dbReference>
<feature type="domain" description="HTH gntR-type" evidence="4">
    <location>
        <begin position="9"/>
        <end position="77"/>
    </location>
</feature>
<comment type="caution">
    <text evidence="5">The sequence shown here is derived from an EMBL/GenBank/DDBJ whole genome shotgun (WGS) entry which is preliminary data.</text>
</comment>
<evidence type="ECO:0000313" key="5">
    <source>
        <dbReference type="EMBL" id="MFC7393965.1"/>
    </source>
</evidence>
<dbReference type="SMART" id="SM00866">
    <property type="entry name" value="UTRA"/>
    <property type="match status" value="1"/>
</dbReference>
<name>A0ABW2Q058_9BACL</name>
<dbReference type="InterPro" id="IPR028978">
    <property type="entry name" value="Chorismate_lyase_/UTRA_dom_sf"/>
</dbReference>
<evidence type="ECO:0000256" key="1">
    <source>
        <dbReference type="ARBA" id="ARBA00023015"/>
    </source>
</evidence>
<keyword evidence="6" id="KW-1185">Reference proteome</keyword>
<dbReference type="SMART" id="SM00345">
    <property type="entry name" value="HTH_GNTR"/>
    <property type="match status" value="1"/>
</dbReference>
<keyword evidence="2" id="KW-0238">DNA-binding</keyword>
<evidence type="ECO:0000256" key="2">
    <source>
        <dbReference type="ARBA" id="ARBA00023125"/>
    </source>
</evidence>
<dbReference type="SUPFAM" id="SSF46785">
    <property type="entry name" value="Winged helix' DNA-binding domain"/>
    <property type="match status" value="1"/>
</dbReference>
<dbReference type="NCBIfam" id="NF008491">
    <property type="entry name" value="PRK11402.1"/>
    <property type="match status" value="1"/>
</dbReference>
<protein>
    <submittedName>
        <fullName evidence="5">GntR family transcriptional regulator</fullName>
    </submittedName>
</protein>
<dbReference type="Gene3D" id="3.40.1410.10">
    <property type="entry name" value="Chorismate lyase-like"/>
    <property type="match status" value="1"/>
</dbReference>
<dbReference type="InterPro" id="IPR050679">
    <property type="entry name" value="Bact_HTH_transcr_reg"/>
</dbReference>
<dbReference type="Pfam" id="PF07702">
    <property type="entry name" value="UTRA"/>
    <property type="match status" value="1"/>
</dbReference>
<dbReference type="Proteomes" id="UP001596505">
    <property type="component" value="Unassembled WGS sequence"/>
</dbReference>
<dbReference type="InterPro" id="IPR000524">
    <property type="entry name" value="Tscrpt_reg_HTH_GntR"/>
</dbReference>
<dbReference type="InterPro" id="IPR036390">
    <property type="entry name" value="WH_DNA-bd_sf"/>
</dbReference>